<feature type="transmembrane region" description="Helical" evidence="1">
    <location>
        <begin position="273"/>
        <end position="296"/>
    </location>
</feature>
<feature type="transmembrane region" description="Helical" evidence="1">
    <location>
        <begin position="343"/>
        <end position="365"/>
    </location>
</feature>
<dbReference type="Pfam" id="PF05940">
    <property type="entry name" value="NnrS"/>
    <property type="match status" value="1"/>
</dbReference>
<feature type="transmembrane region" description="Helical" evidence="1">
    <location>
        <begin position="371"/>
        <end position="389"/>
    </location>
</feature>
<sequence>MINITDKSKEEKILPILRLGFRPFFLFGSLYAAIAIAVWVYAFQHGQPSALQVPALWWHVHEMIFGFAMAIVAGFLLTAVQNWTGVNGTKDKRLGFVFLLWLLPRLLFWAPVPLWLTSSIEALFLAVVAYEISIRVIKGKGYRNLIFLPFFVLAIAANYASYATLPFTDQQGMPPFPSIAVWQAMIWWFVLLISIMGGRVIPFFTARKMQFEKPPAVIWLDALANTPLVMLFIVSFFPITFNQIGPYLMVFAAVFQAIRFLRWKPWTTYKEPLVWSLHTSYACIPVGLLFKAFALFNLLPNGLFFAHNMIHVFAIGAIGGVILAMIARVTMGHTGRAIYEGPSMWHAFLAVVVAAVIRGFGVAIWPEHLFTFVNISAALWIYAFALFVFKFGKMLLTPRADGHPG</sequence>
<dbReference type="AlphaFoldDB" id="A0A557P7Y3"/>
<reference evidence="2 3" key="1">
    <citation type="submission" date="2019-07" db="EMBL/GenBank/DDBJ databases">
        <title>The draft genome sequence of Vibrio algivorus M1486.</title>
        <authorList>
            <person name="Meng X."/>
        </authorList>
    </citation>
    <scope>NUCLEOTIDE SEQUENCE [LARGE SCALE GENOMIC DNA]</scope>
    <source>
        <strain evidence="2 3">M1486</strain>
    </source>
</reference>
<evidence type="ECO:0000256" key="1">
    <source>
        <dbReference type="SAM" id="Phobius"/>
    </source>
</evidence>
<feature type="transmembrane region" description="Helical" evidence="1">
    <location>
        <begin position="114"/>
        <end position="133"/>
    </location>
</feature>
<dbReference type="RefSeq" id="WP_144388110.1">
    <property type="nucleotide sequence ID" value="NZ_CANNCB010000021.1"/>
</dbReference>
<keyword evidence="1" id="KW-0472">Membrane</keyword>
<feature type="transmembrane region" description="Helical" evidence="1">
    <location>
        <begin position="92"/>
        <end position="108"/>
    </location>
</feature>
<feature type="transmembrane region" description="Helical" evidence="1">
    <location>
        <begin position="145"/>
        <end position="165"/>
    </location>
</feature>
<dbReference type="EMBL" id="VMKJ01000014">
    <property type="protein sequence ID" value="TVO36772.1"/>
    <property type="molecule type" value="Genomic_DNA"/>
</dbReference>
<protein>
    <submittedName>
        <fullName evidence="2">Short-chain dehydrogenase</fullName>
    </submittedName>
</protein>
<accession>A0A557P7Y3</accession>
<evidence type="ECO:0000313" key="2">
    <source>
        <dbReference type="EMBL" id="TVO36772.1"/>
    </source>
</evidence>
<feature type="transmembrane region" description="Helical" evidence="1">
    <location>
        <begin position="185"/>
        <end position="204"/>
    </location>
</feature>
<proteinExistence type="predicted"/>
<dbReference type="OrthoDB" id="9770040at2"/>
<feature type="transmembrane region" description="Helical" evidence="1">
    <location>
        <begin position="216"/>
        <end position="238"/>
    </location>
</feature>
<dbReference type="InterPro" id="IPR010266">
    <property type="entry name" value="NnrS"/>
</dbReference>
<feature type="transmembrane region" description="Helical" evidence="1">
    <location>
        <begin position="63"/>
        <end position="80"/>
    </location>
</feature>
<gene>
    <name evidence="2" type="ORF">FOF44_08700</name>
</gene>
<organism evidence="2 3">
    <name type="scientific">Vibrio algivorus</name>
    <dbReference type="NCBI Taxonomy" id="1667024"/>
    <lineage>
        <taxon>Bacteria</taxon>
        <taxon>Pseudomonadati</taxon>
        <taxon>Pseudomonadota</taxon>
        <taxon>Gammaproteobacteria</taxon>
        <taxon>Vibrionales</taxon>
        <taxon>Vibrionaceae</taxon>
        <taxon>Vibrio</taxon>
    </lineage>
</organism>
<evidence type="ECO:0000313" key="3">
    <source>
        <dbReference type="Proteomes" id="UP000319828"/>
    </source>
</evidence>
<feature type="transmembrane region" description="Helical" evidence="1">
    <location>
        <begin position="308"/>
        <end position="331"/>
    </location>
</feature>
<feature type="transmembrane region" description="Helical" evidence="1">
    <location>
        <begin position="21"/>
        <end position="43"/>
    </location>
</feature>
<feature type="transmembrane region" description="Helical" evidence="1">
    <location>
        <begin position="244"/>
        <end position="261"/>
    </location>
</feature>
<keyword evidence="1" id="KW-0812">Transmembrane</keyword>
<name>A0A557P7Y3_9VIBR</name>
<comment type="caution">
    <text evidence="2">The sequence shown here is derived from an EMBL/GenBank/DDBJ whole genome shotgun (WGS) entry which is preliminary data.</text>
</comment>
<keyword evidence="1" id="KW-1133">Transmembrane helix</keyword>
<dbReference type="Proteomes" id="UP000319828">
    <property type="component" value="Unassembled WGS sequence"/>
</dbReference>